<protein>
    <recommendedName>
        <fullName evidence="2">DUF6533 domain-containing protein</fullName>
    </recommendedName>
</protein>
<keyword evidence="1" id="KW-0812">Transmembrane</keyword>
<evidence type="ECO:0000313" key="3">
    <source>
        <dbReference type="EMBL" id="KZP25259.1"/>
    </source>
</evidence>
<feature type="transmembrane region" description="Helical" evidence="1">
    <location>
        <begin position="205"/>
        <end position="224"/>
    </location>
</feature>
<dbReference type="Proteomes" id="UP000076532">
    <property type="component" value="Unassembled WGS sequence"/>
</dbReference>
<organism evidence="3 4">
    <name type="scientific">Athelia psychrophila</name>
    <dbReference type="NCBI Taxonomy" id="1759441"/>
    <lineage>
        <taxon>Eukaryota</taxon>
        <taxon>Fungi</taxon>
        <taxon>Dikarya</taxon>
        <taxon>Basidiomycota</taxon>
        <taxon>Agaricomycotina</taxon>
        <taxon>Agaricomycetes</taxon>
        <taxon>Agaricomycetidae</taxon>
        <taxon>Atheliales</taxon>
        <taxon>Atheliaceae</taxon>
        <taxon>Athelia</taxon>
    </lineage>
</organism>
<evidence type="ECO:0000313" key="4">
    <source>
        <dbReference type="Proteomes" id="UP000076532"/>
    </source>
</evidence>
<proteinExistence type="predicted"/>
<dbReference type="OrthoDB" id="3038990at2759"/>
<dbReference type="InterPro" id="IPR045340">
    <property type="entry name" value="DUF6533"/>
</dbReference>
<dbReference type="Pfam" id="PF20151">
    <property type="entry name" value="DUF6533"/>
    <property type="match status" value="1"/>
</dbReference>
<evidence type="ECO:0000256" key="1">
    <source>
        <dbReference type="SAM" id="Phobius"/>
    </source>
</evidence>
<feature type="transmembrane region" description="Helical" evidence="1">
    <location>
        <begin position="164"/>
        <end position="185"/>
    </location>
</feature>
<evidence type="ECO:0000259" key="2">
    <source>
        <dbReference type="Pfam" id="PF20151"/>
    </source>
</evidence>
<accession>A0A166NQ03</accession>
<keyword evidence="4" id="KW-1185">Reference proteome</keyword>
<keyword evidence="1" id="KW-0472">Membrane</keyword>
<name>A0A166NQ03_9AGAM</name>
<keyword evidence="1" id="KW-1133">Transmembrane helix</keyword>
<dbReference type="EMBL" id="KV417522">
    <property type="protein sequence ID" value="KZP25259.1"/>
    <property type="molecule type" value="Genomic_DNA"/>
</dbReference>
<gene>
    <name evidence="3" type="ORF">FIBSPDRAFT_821223</name>
</gene>
<feature type="transmembrane region" description="Helical" evidence="1">
    <location>
        <begin position="101"/>
        <end position="120"/>
    </location>
</feature>
<reference evidence="3 4" key="1">
    <citation type="journal article" date="2016" name="Mol. Biol. Evol.">
        <title>Comparative Genomics of Early-Diverging Mushroom-Forming Fungi Provides Insights into the Origins of Lignocellulose Decay Capabilities.</title>
        <authorList>
            <person name="Nagy L.G."/>
            <person name="Riley R."/>
            <person name="Tritt A."/>
            <person name="Adam C."/>
            <person name="Daum C."/>
            <person name="Floudas D."/>
            <person name="Sun H."/>
            <person name="Yadav J.S."/>
            <person name="Pangilinan J."/>
            <person name="Larsson K.H."/>
            <person name="Matsuura K."/>
            <person name="Barry K."/>
            <person name="Labutti K."/>
            <person name="Kuo R."/>
            <person name="Ohm R.A."/>
            <person name="Bhattacharya S.S."/>
            <person name="Shirouzu T."/>
            <person name="Yoshinaga Y."/>
            <person name="Martin F.M."/>
            <person name="Grigoriev I.V."/>
            <person name="Hibbett D.S."/>
        </authorList>
    </citation>
    <scope>NUCLEOTIDE SEQUENCE [LARGE SCALE GENOMIC DNA]</scope>
    <source>
        <strain evidence="3 4">CBS 109695</strain>
    </source>
</reference>
<dbReference type="STRING" id="436010.A0A166NQ03"/>
<dbReference type="AlphaFoldDB" id="A0A166NQ03"/>
<feature type="transmembrane region" description="Helical" evidence="1">
    <location>
        <begin position="132"/>
        <end position="152"/>
    </location>
</feature>
<sequence length="353" mass="39088">MSDRLRCRLQLGSYHSLIDREGSDHGCTDPFFPASMSSSASLQPANPYTPMAYLPPELAVLHQLEAYVYVTSLGVLAWDWLMSMPDEYRMLSAGGISKSKVAYISARLSTLGFSLIMVIYQVAPVSNCQTMLYFMGVFIALSSGTNNLLLFIRVRAVYGRSRSVTAFFGFWYLAALGTMSTTPWAVETTHIGPTNLCMNTSVKTWLTSSTMCNAINGTLVFLAISYRISSRSIRETGRRSAARRFLRSDGAPRVLKDLLHQGQLCYLATIMMYIPQIFLNFTKVPGYQGLLVMTVQVVENIMTSRVHRAVILGLIKDGGRNDAPFAFTTIVSTTTASSNNNILMELTAKHELV</sequence>
<feature type="domain" description="DUF6533" evidence="2">
    <location>
        <begin position="67"/>
        <end position="111"/>
    </location>
</feature>